<sequence>MKKTAIFFIPALCAIIAACNNTEKPVVKAPVNTAPAVMAPFRYHKLVEVSPGQYYDVLSWGRASTDTGSFVILHSDSSGRKYNTTTGDLDGKIAEVFNTDMDADGNPEILIQAKSTDTTKRVNIYAFEFNNNSARKIDFPSLKSSKANYRGKDNFYIQEGKLIREFPSYTGNGSEAKPTGGKFKLQYTLSGNEFDIKTLVKDSTLKEEPVVQAAPKKKESTKKKTTKKKRRRR</sequence>
<feature type="compositionally biased region" description="Basic residues" evidence="1">
    <location>
        <begin position="219"/>
        <end position="233"/>
    </location>
</feature>
<dbReference type="Proteomes" id="UP001596958">
    <property type="component" value="Unassembled WGS sequence"/>
</dbReference>
<keyword evidence="3" id="KW-1185">Reference proteome</keyword>
<accession>A0ABW2YRE4</accession>
<proteinExistence type="predicted"/>
<dbReference type="RefSeq" id="WP_377096950.1">
    <property type="nucleotide sequence ID" value="NZ_JBHTHU010000001.1"/>
</dbReference>
<reference evidence="3" key="1">
    <citation type="journal article" date="2019" name="Int. J. Syst. Evol. Microbiol.">
        <title>The Global Catalogue of Microorganisms (GCM) 10K type strain sequencing project: providing services to taxonomists for standard genome sequencing and annotation.</title>
        <authorList>
            <consortium name="The Broad Institute Genomics Platform"/>
            <consortium name="The Broad Institute Genome Sequencing Center for Infectious Disease"/>
            <person name="Wu L."/>
            <person name="Ma J."/>
        </authorList>
    </citation>
    <scope>NUCLEOTIDE SEQUENCE [LARGE SCALE GENOMIC DNA]</scope>
    <source>
        <strain evidence="3">CCUG 63418</strain>
    </source>
</reference>
<feature type="region of interest" description="Disordered" evidence="1">
    <location>
        <begin position="207"/>
        <end position="233"/>
    </location>
</feature>
<dbReference type="EMBL" id="JBHTHU010000001">
    <property type="protein sequence ID" value="MFD0748979.1"/>
    <property type="molecule type" value="Genomic_DNA"/>
</dbReference>
<name>A0ABW2YRE4_9SPHI</name>
<evidence type="ECO:0008006" key="4">
    <source>
        <dbReference type="Google" id="ProtNLM"/>
    </source>
</evidence>
<comment type="caution">
    <text evidence="2">The sequence shown here is derived from an EMBL/GenBank/DDBJ whole genome shotgun (WGS) entry which is preliminary data.</text>
</comment>
<dbReference type="PROSITE" id="PS51257">
    <property type="entry name" value="PROKAR_LIPOPROTEIN"/>
    <property type="match status" value="1"/>
</dbReference>
<gene>
    <name evidence="2" type="ORF">ACFQZS_02425</name>
</gene>
<evidence type="ECO:0000313" key="3">
    <source>
        <dbReference type="Proteomes" id="UP001596958"/>
    </source>
</evidence>
<organism evidence="2 3">
    <name type="scientific">Mucilaginibacter calamicampi</name>
    <dbReference type="NCBI Taxonomy" id="1302352"/>
    <lineage>
        <taxon>Bacteria</taxon>
        <taxon>Pseudomonadati</taxon>
        <taxon>Bacteroidota</taxon>
        <taxon>Sphingobacteriia</taxon>
        <taxon>Sphingobacteriales</taxon>
        <taxon>Sphingobacteriaceae</taxon>
        <taxon>Mucilaginibacter</taxon>
    </lineage>
</organism>
<evidence type="ECO:0000256" key="1">
    <source>
        <dbReference type="SAM" id="MobiDB-lite"/>
    </source>
</evidence>
<evidence type="ECO:0000313" key="2">
    <source>
        <dbReference type="EMBL" id="MFD0748979.1"/>
    </source>
</evidence>
<protein>
    <recommendedName>
        <fullName evidence="4">PliI/PliC-like inhibitor of I-type lysozyme</fullName>
    </recommendedName>
</protein>